<evidence type="ECO:0000256" key="3">
    <source>
        <dbReference type="ARBA" id="ARBA00022692"/>
    </source>
</evidence>
<evidence type="ECO:0000256" key="1">
    <source>
        <dbReference type="ARBA" id="ARBA00004141"/>
    </source>
</evidence>
<feature type="transmembrane region" description="Helical" evidence="12">
    <location>
        <begin position="53"/>
        <end position="74"/>
    </location>
</feature>
<feature type="transmembrane region" description="Helical" evidence="12">
    <location>
        <begin position="219"/>
        <end position="245"/>
    </location>
</feature>
<name>A0ABU2H0B6_9ACTN</name>
<dbReference type="PANTHER" id="PTHR35457">
    <property type="entry name" value="HEME A SYNTHASE"/>
    <property type="match status" value="1"/>
</dbReference>
<evidence type="ECO:0000313" key="14">
    <source>
        <dbReference type="Proteomes" id="UP001250214"/>
    </source>
</evidence>
<feature type="transmembrane region" description="Helical" evidence="12">
    <location>
        <begin position="23"/>
        <end position="41"/>
    </location>
</feature>
<feature type="transmembrane region" description="Helical" evidence="12">
    <location>
        <begin position="292"/>
        <end position="314"/>
    </location>
</feature>
<keyword evidence="3 12" id="KW-0812">Transmembrane</keyword>
<sequence>MLNSSWHGAELAATGAHVLGVPFWAWQILLSGIGVLTLAALARTAWHPTPSALRWWALGNVVVNAGIAVTGATVRVTQSGLGCPEWPRCTPDSFVPSGGEYHPVLNEAIEFGNRMLTFLVLAVGLIVLLAVWRLHHQHHQHREHPRPDLLLLAVITPLGVLGQGVVGGISVLTELHPAAVGSHFLLSMVILVVAVALYVRCQEPGGELQRTVSPLAHRLAVLVTGLGFVVLAAGVVTTGTGPHGGDLDAPRWPLDLAAVTQTHSSLAWVLLAATGLLLATLLYTRSGRQPRVLAVLLLTILVGQGALGYIQYSLALPEGLVVLHVLGAVVCWVTILRLYFSATRRAELTQPSPEGAREAAPAPGR</sequence>
<proteinExistence type="predicted"/>
<dbReference type="Proteomes" id="UP001250214">
    <property type="component" value="Unassembled WGS sequence"/>
</dbReference>
<evidence type="ECO:0000256" key="8">
    <source>
        <dbReference type="ARBA" id="ARBA00023133"/>
    </source>
</evidence>
<keyword evidence="9 12" id="KW-0472">Membrane</keyword>
<comment type="pathway">
    <text evidence="11">Porphyrin-containing compound metabolism.</text>
</comment>
<evidence type="ECO:0000256" key="10">
    <source>
        <dbReference type="ARBA" id="ARBA00023157"/>
    </source>
</evidence>
<comment type="subcellular location">
    <subcellularLocation>
        <location evidence="1">Membrane</location>
        <topology evidence="1">Multi-pass membrane protein</topology>
    </subcellularLocation>
</comment>
<feature type="transmembrane region" description="Helical" evidence="12">
    <location>
        <begin position="149"/>
        <end position="172"/>
    </location>
</feature>
<gene>
    <name evidence="13" type="ORF">RIF23_00450</name>
</gene>
<keyword evidence="4" id="KW-0479">Metal-binding</keyword>
<evidence type="ECO:0000256" key="11">
    <source>
        <dbReference type="ARBA" id="ARBA00023444"/>
    </source>
</evidence>
<evidence type="ECO:0000256" key="4">
    <source>
        <dbReference type="ARBA" id="ARBA00022723"/>
    </source>
</evidence>
<keyword evidence="2" id="KW-1003">Cell membrane</keyword>
<evidence type="ECO:0000256" key="7">
    <source>
        <dbReference type="ARBA" id="ARBA00023004"/>
    </source>
</evidence>
<feature type="transmembrane region" description="Helical" evidence="12">
    <location>
        <begin position="178"/>
        <end position="199"/>
    </location>
</feature>
<protein>
    <submittedName>
        <fullName evidence="13">COX15/CtaA family protein</fullName>
    </submittedName>
</protein>
<dbReference type="EMBL" id="JAVLVT010000001">
    <property type="protein sequence ID" value="MDS1268758.1"/>
    <property type="molecule type" value="Genomic_DNA"/>
</dbReference>
<dbReference type="Pfam" id="PF02628">
    <property type="entry name" value="COX15-CtaA"/>
    <property type="match status" value="1"/>
</dbReference>
<evidence type="ECO:0000256" key="5">
    <source>
        <dbReference type="ARBA" id="ARBA00022989"/>
    </source>
</evidence>
<keyword evidence="5 12" id="KW-1133">Transmembrane helix</keyword>
<evidence type="ECO:0000256" key="6">
    <source>
        <dbReference type="ARBA" id="ARBA00023002"/>
    </source>
</evidence>
<accession>A0ABU2H0B6</accession>
<dbReference type="InterPro" id="IPR003780">
    <property type="entry name" value="COX15/CtaA_fam"/>
</dbReference>
<keyword evidence="7" id="KW-0408">Iron</keyword>
<feature type="transmembrane region" description="Helical" evidence="12">
    <location>
        <begin position="320"/>
        <end position="340"/>
    </location>
</feature>
<keyword evidence="10" id="KW-1015">Disulfide bond</keyword>
<reference evidence="14" key="1">
    <citation type="submission" date="2023-07" db="EMBL/GenBank/DDBJ databases">
        <title>Novel species in the genus Lipingzhangella isolated from Sambhar Salt Lake.</title>
        <authorList>
            <person name="Jiya N."/>
            <person name="Kajale S."/>
            <person name="Sharma A."/>
        </authorList>
    </citation>
    <scope>NUCLEOTIDE SEQUENCE [LARGE SCALE GENOMIC DNA]</scope>
    <source>
        <strain evidence="14">LS1_29</strain>
    </source>
</reference>
<evidence type="ECO:0000256" key="9">
    <source>
        <dbReference type="ARBA" id="ARBA00023136"/>
    </source>
</evidence>
<feature type="transmembrane region" description="Helical" evidence="12">
    <location>
        <begin position="115"/>
        <end position="134"/>
    </location>
</feature>
<evidence type="ECO:0000256" key="2">
    <source>
        <dbReference type="ARBA" id="ARBA00022475"/>
    </source>
</evidence>
<evidence type="ECO:0000256" key="12">
    <source>
        <dbReference type="SAM" id="Phobius"/>
    </source>
</evidence>
<keyword evidence="8" id="KW-0350">Heme biosynthesis</keyword>
<dbReference type="InterPro" id="IPR050450">
    <property type="entry name" value="COX15/CtaA_HemeA_synthase"/>
</dbReference>
<feature type="transmembrane region" description="Helical" evidence="12">
    <location>
        <begin position="265"/>
        <end position="283"/>
    </location>
</feature>
<dbReference type="PANTHER" id="PTHR35457:SF1">
    <property type="entry name" value="HEME A SYNTHASE"/>
    <property type="match status" value="1"/>
</dbReference>
<organism evidence="13 14">
    <name type="scientific">Lipingzhangella rawalii</name>
    <dbReference type="NCBI Taxonomy" id="2055835"/>
    <lineage>
        <taxon>Bacteria</taxon>
        <taxon>Bacillati</taxon>
        <taxon>Actinomycetota</taxon>
        <taxon>Actinomycetes</taxon>
        <taxon>Streptosporangiales</taxon>
        <taxon>Nocardiopsidaceae</taxon>
        <taxon>Lipingzhangella</taxon>
    </lineage>
</organism>
<keyword evidence="14" id="KW-1185">Reference proteome</keyword>
<dbReference type="RefSeq" id="WP_310910272.1">
    <property type="nucleotide sequence ID" value="NZ_JAVLVT010000001.1"/>
</dbReference>
<evidence type="ECO:0000313" key="13">
    <source>
        <dbReference type="EMBL" id="MDS1268758.1"/>
    </source>
</evidence>
<keyword evidence="6" id="KW-0560">Oxidoreductase</keyword>
<comment type="caution">
    <text evidence="13">The sequence shown here is derived from an EMBL/GenBank/DDBJ whole genome shotgun (WGS) entry which is preliminary data.</text>
</comment>